<evidence type="ECO:0000313" key="3">
    <source>
        <dbReference type="Proteomes" id="UP001159292"/>
    </source>
</evidence>
<dbReference type="InterPro" id="IPR000639">
    <property type="entry name" value="Epox_hydrolase-like"/>
</dbReference>
<dbReference type="AlphaFoldDB" id="A0AB35L2A3"/>
<evidence type="ECO:0000313" key="2">
    <source>
        <dbReference type="EMBL" id="MDH0567521.1"/>
    </source>
</evidence>
<feature type="domain" description="AB hydrolase-1" evidence="1">
    <location>
        <begin position="38"/>
        <end position="279"/>
    </location>
</feature>
<protein>
    <submittedName>
        <fullName evidence="2">Alpha/beta hydrolase</fullName>
    </submittedName>
</protein>
<keyword evidence="2" id="KW-0378">Hydrolase</keyword>
<organism evidence="2 3">
    <name type="scientific">Ectopseudomonas oleovorans</name>
    <name type="common">Pseudomonas oleovorans</name>
    <dbReference type="NCBI Taxonomy" id="301"/>
    <lineage>
        <taxon>Bacteria</taxon>
        <taxon>Pseudomonadati</taxon>
        <taxon>Pseudomonadota</taxon>
        <taxon>Gammaproteobacteria</taxon>
        <taxon>Pseudomonadales</taxon>
        <taxon>Pseudomonadaceae</taxon>
        <taxon>Ectopseudomonas</taxon>
    </lineage>
</organism>
<name>A0AB35L2A3_ECTOL</name>
<accession>A0AB35L2A3</accession>
<comment type="caution">
    <text evidence="2">The sequence shown here is derived from an EMBL/GenBank/DDBJ whole genome shotgun (WGS) entry which is preliminary data.</text>
</comment>
<gene>
    <name evidence="2" type="ORF">N7671_09755</name>
</gene>
<dbReference type="Proteomes" id="UP001159292">
    <property type="component" value="Unassembled WGS sequence"/>
</dbReference>
<sequence length="297" mass="33562">MNGLPGIALDDWRAQSQAFHFRGHTIRYWTAGDTQAQPLLLIHGFPSASWDWHRLWAPLAERYRLIACDMLGFGYSAKPRGHAYSLLEQADLQQALLAHLGERRPVHVLAHDYGDSVTQELIARHQEGQLQLAGCVFLNGGLFPETHHPVRVQKLLLGPLGPLLGRLFSRRKLAQSFARIFGPHTQASEAELDALWQLVAYNNGPAVMHRLIRYMPERRQQRQRWVTAMQATTLPMRVIDGAFDPISGAHMVTRYREVIADADTVLLDGIGHYPQLEAPAAVLDHYLQFRDARSLHA</sequence>
<dbReference type="Gene3D" id="3.40.50.1820">
    <property type="entry name" value="alpha/beta hydrolase"/>
    <property type="match status" value="1"/>
</dbReference>
<dbReference type="EMBL" id="JAOEET010000020">
    <property type="protein sequence ID" value="MDH0567521.1"/>
    <property type="molecule type" value="Genomic_DNA"/>
</dbReference>
<dbReference type="GO" id="GO:0016020">
    <property type="term" value="C:membrane"/>
    <property type="evidence" value="ECO:0007669"/>
    <property type="project" value="TreeGrafter"/>
</dbReference>
<dbReference type="InterPro" id="IPR029058">
    <property type="entry name" value="AB_hydrolase_fold"/>
</dbReference>
<dbReference type="InterPro" id="IPR000073">
    <property type="entry name" value="AB_hydrolase_1"/>
</dbReference>
<dbReference type="GO" id="GO:0047372">
    <property type="term" value="F:monoacylglycerol lipase activity"/>
    <property type="evidence" value="ECO:0007669"/>
    <property type="project" value="TreeGrafter"/>
</dbReference>
<reference evidence="2" key="1">
    <citation type="submission" date="2022-09" db="EMBL/GenBank/DDBJ databases">
        <title>Intensive care unit water sources are persistently colonized with multi-drug resistant bacteria and are the site of extensive horizontal gene transfer of antibiotic resistance genes.</title>
        <authorList>
            <person name="Diorio-Toth L."/>
        </authorList>
    </citation>
    <scope>NUCLEOTIDE SEQUENCE</scope>
    <source>
        <strain evidence="2">GD04000</strain>
    </source>
</reference>
<dbReference type="InterPro" id="IPR050266">
    <property type="entry name" value="AB_hydrolase_sf"/>
</dbReference>
<dbReference type="Pfam" id="PF00561">
    <property type="entry name" value="Abhydrolase_1"/>
    <property type="match status" value="1"/>
</dbReference>
<proteinExistence type="predicted"/>
<dbReference type="GO" id="GO:0046464">
    <property type="term" value="P:acylglycerol catabolic process"/>
    <property type="evidence" value="ECO:0007669"/>
    <property type="project" value="TreeGrafter"/>
</dbReference>
<dbReference type="SUPFAM" id="SSF53474">
    <property type="entry name" value="alpha/beta-Hydrolases"/>
    <property type="match status" value="1"/>
</dbReference>
<dbReference type="PRINTS" id="PR00412">
    <property type="entry name" value="EPOXHYDRLASE"/>
</dbReference>
<evidence type="ECO:0000259" key="1">
    <source>
        <dbReference type="Pfam" id="PF00561"/>
    </source>
</evidence>
<dbReference type="RefSeq" id="WP_257597611.1">
    <property type="nucleotide sequence ID" value="NZ_JANKBU010000012.1"/>
</dbReference>
<dbReference type="PANTHER" id="PTHR43798:SF33">
    <property type="entry name" value="HYDROLASE, PUTATIVE (AFU_ORTHOLOGUE AFUA_2G14860)-RELATED"/>
    <property type="match status" value="1"/>
</dbReference>
<dbReference type="PANTHER" id="PTHR43798">
    <property type="entry name" value="MONOACYLGLYCEROL LIPASE"/>
    <property type="match status" value="1"/>
</dbReference>